<dbReference type="InterPro" id="IPR036901">
    <property type="entry name" value="Asp/Orn_carbamoylTrfase_sf"/>
</dbReference>
<dbReference type="Proteomes" id="UP000751190">
    <property type="component" value="Unassembled WGS sequence"/>
</dbReference>
<name>A0A8J6CFJ7_DIALT</name>
<sequence length="377" mass="41122">MSGLLRLSLVLVCVWASRSAASRLASPRGARAGLRVARMSLLGDKQRHFLHVDDLSPLDLNHLMTLAAEIKAHLKTGATSYRPFHGKTMSMIFAKPSTRTRVSFETGLSLLGGHALCLGEEVGLGTREAVKDVSRVLASMNDMIMARLFSHDDIIELAKYSKVPVINGLTDFNHPCQIIGDALTVIEEFGSMRGRKVVYVGDGNNIVQSWLELAMICEYEFVCACPPGYGPSPEQVAKVNKGGLGKASVSHDVVNAVSGADVIYSDVWASMGKKEQLQERIKVFQGFGVTMDLMRATGKSSTIFLHCLPAERGREVTDEVMECAQSRCFQQAENRMHAQNAIMVMCTDMDHPSSPTIGTQHARLIDDAARIVGLSQD</sequence>
<feature type="signal peptide" evidence="5">
    <location>
        <begin position="1"/>
        <end position="21"/>
    </location>
</feature>
<comment type="caution">
    <text evidence="8">The sequence shown here is derived from an EMBL/GenBank/DDBJ whole genome shotgun (WGS) entry which is preliminary data.</text>
</comment>
<dbReference type="GO" id="GO:0019240">
    <property type="term" value="P:citrulline biosynthetic process"/>
    <property type="evidence" value="ECO:0007669"/>
    <property type="project" value="TreeGrafter"/>
</dbReference>
<dbReference type="PANTHER" id="PTHR45753:SF3">
    <property type="entry name" value="ORNITHINE TRANSCARBAMYLASE, MITOCHONDRIAL"/>
    <property type="match status" value="1"/>
</dbReference>
<keyword evidence="3 4" id="KW-0808">Transferase</keyword>
<keyword evidence="5" id="KW-0732">Signal</keyword>
<evidence type="ECO:0000256" key="4">
    <source>
        <dbReference type="RuleBase" id="RU003634"/>
    </source>
</evidence>
<dbReference type="NCBIfam" id="NF001986">
    <property type="entry name" value="PRK00779.1"/>
    <property type="match status" value="1"/>
</dbReference>
<dbReference type="EC" id="2.1.3.3" evidence="2"/>
<gene>
    <name evidence="8" type="ORF">KFE25_007147</name>
</gene>
<dbReference type="GO" id="GO:0004585">
    <property type="term" value="F:ornithine carbamoyltransferase activity"/>
    <property type="evidence" value="ECO:0007669"/>
    <property type="project" value="UniProtKB-EC"/>
</dbReference>
<evidence type="ECO:0000256" key="1">
    <source>
        <dbReference type="ARBA" id="ARBA00007805"/>
    </source>
</evidence>
<dbReference type="EMBL" id="JAGTXO010000005">
    <property type="protein sequence ID" value="KAG8468095.1"/>
    <property type="molecule type" value="Genomic_DNA"/>
</dbReference>
<dbReference type="InterPro" id="IPR002292">
    <property type="entry name" value="Orn/put_carbamltrans"/>
</dbReference>
<dbReference type="Gene3D" id="3.40.50.1370">
    <property type="entry name" value="Aspartate/ornithine carbamoyltransferase"/>
    <property type="match status" value="2"/>
</dbReference>
<dbReference type="InterPro" id="IPR006130">
    <property type="entry name" value="Asp/Orn_carbamoylTrfase"/>
</dbReference>
<proteinExistence type="inferred from homology"/>
<accession>A0A8J6CFJ7</accession>
<evidence type="ECO:0000313" key="9">
    <source>
        <dbReference type="Proteomes" id="UP000751190"/>
    </source>
</evidence>
<feature type="domain" description="Aspartate/ornithine carbamoyltransferase carbamoyl-P binding" evidence="7">
    <location>
        <begin position="47"/>
        <end position="187"/>
    </location>
</feature>
<evidence type="ECO:0000256" key="5">
    <source>
        <dbReference type="SAM" id="SignalP"/>
    </source>
</evidence>
<dbReference type="NCBIfam" id="TIGR00658">
    <property type="entry name" value="orni_carb_tr"/>
    <property type="match status" value="1"/>
</dbReference>
<organism evidence="8 9">
    <name type="scientific">Diacronema lutheri</name>
    <name type="common">Unicellular marine alga</name>
    <name type="synonym">Monochrysis lutheri</name>
    <dbReference type="NCBI Taxonomy" id="2081491"/>
    <lineage>
        <taxon>Eukaryota</taxon>
        <taxon>Haptista</taxon>
        <taxon>Haptophyta</taxon>
        <taxon>Pavlovophyceae</taxon>
        <taxon>Pavlovales</taxon>
        <taxon>Pavlovaceae</taxon>
        <taxon>Diacronema</taxon>
    </lineage>
</organism>
<protein>
    <recommendedName>
        <fullName evidence="2">ornithine carbamoyltransferase</fullName>
        <ecNumber evidence="2">2.1.3.3</ecNumber>
    </recommendedName>
</protein>
<evidence type="ECO:0000256" key="3">
    <source>
        <dbReference type="ARBA" id="ARBA00022679"/>
    </source>
</evidence>
<evidence type="ECO:0000313" key="8">
    <source>
        <dbReference type="EMBL" id="KAG8468095.1"/>
    </source>
</evidence>
<evidence type="ECO:0000256" key="2">
    <source>
        <dbReference type="ARBA" id="ARBA00013007"/>
    </source>
</evidence>
<feature type="chain" id="PRO_5035268668" description="ornithine carbamoyltransferase" evidence="5">
    <location>
        <begin position="22"/>
        <end position="377"/>
    </location>
</feature>
<dbReference type="PRINTS" id="PR00102">
    <property type="entry name" value="OTCASE"/>
</dbReference>
<dbReference type="FunFam" id="3.40.50.1370:FF:000008">
    <property type="entry name" value="Ornithine carbamoyltransferase"/>
    <property type="match status" value="1"/>
</dbReference>
<dbReference type="InterPro" id="IPR006132">
    <property type="entry name" value="Asp/Orn_carbamoyltranf_P-bd"/>
</dbReference>
<dbReference type="InterPro" id="IPR006131">
    <property type="entry name" value="Asp_carbamoyltransf_Asp/Orn-bd"/>
</dbReference>
<dbReference type="OMA" id="DGNNVCN"/>
<dbReference type="Pfam" id="PF02729">
    <property type="entry name" value="OTCace_N"/>
    <property type="match status" value="1"/>
</dbReference>
<dbReference type="GO" id="GO:0042450">
    <property type="term" value="P:L-arginine biosynthetic process via ornithine"/>
    <property type="evidence" value="ECO:0007669"/>
    <property type="project" value="TreeGrafter"/>
</dbReference>
<reference evidence="8" key="1">
    <citation type="submission" date="2021-05" db="EMBL/GenBank/DDBJ databases">
        <title>The genome of the haptophyte Pavlova lutheri (Diacronema luteri, Pavlovales) - a model for lipid biosynthesis in eukaryotic algae.</title>
        <authorList>
            <person name="Hulatt C.J."/>
            <person name="Posewitz M.C."/>
        </authorList>
    </citation>
    <scope>NUCLEOTIDE SEQUENCE</scope>
    <source>
        <strain evidence="8">NIVA-4/92</strain>
    </source>
</reference>
<dbReference type="GO" id="GO:0016597">
    <property type="term" value="F:amino acid binding"/>
    <property type="evidence" value="ECO:0007669"/>
    <property type="project" value="InterPro"/>
</dbReference>
<dbReference type="Pfam" id="PF00185">
    <property type="entry name" value="OTCace"/>
    <property type="match status" value="1"/>
</dbReference>
<dbReference type="OrthoDB" id="10252326at2759"/>
<dbReference type="PROSITE" id="PS00097">
    <property type="entry name" value="CARBAMOYLTRANSFERASE"/>
    <property type="match status" value="1"/>
</dbReference>
<dbReference type="PANTHER" id="PTHR45753">
    <property type="entry name" value="ORNITHINE CARBAMOYLTRANSFERASE, MITOCHONDRIAL"/>
    <property type="match status" value="1"/>
</dbReference>
<dbReference type="AlphaFoldDB" id="A0A8J6CFJ7"/>
<dbReference type="PRINTS" id="PR00100">
    <property type="entry name" value="AOTCASE"/>
</dbReference>
<keyword evidence="9" id="KW-1185">Reference proteome</keyword>
<dbReference type="SUPFAM" id="SSF53671">
    <property type="entry name" value="Aspartate/ornithine carbamoyltransferase"/>
    <property type="match status" value="1"/>
</dbReference>
<feature type="domain" description="Aspartate/ornithine carbamoyltransferase Asp/Orn-binding" evidence="6">
    <location>
        <begin position="194"/>
        <end position="346"/>
    </location>
</feature>
<comment type="similarity">
    <text evidence="1">Belongs to the aspartate/ornithine carbamoyltransferase superfamily. OTCase family.</text>
</comment>
<evidence type="ECO:0000259" key="6">
    <source>
        <dbReference type="Pfam" id="PF00185"/>
    </source>
</evidence>
<evidence type="ECO:0000259" key="7">
    <source>
        <dbReference type="Pfam" id="PF02729"/>
    </source>
</evidence>